<dbReference type="GO" id="GO:0004760">
    <property type="term" value="F:L-serine-pyruvate transaminase activity"/>
    <property type="evidence" value="ECO:0007669"/>
    <property type="project" value="TreeGrafter"/>
</dbReference>
<gene>
    <name evidence="3" type="ORF">METZ01_LOCUS430353</name>
</gene>
<keyword evidence="2" id="KW-0663">Pyridoxal phosphate</keyword>
<dbReference type="AlphaFoldDB" id="A0A382Y384"/>
<feature type="non-terminal residue" evidence="3">
    <location>
        <position position="125"/>
    </location>
</feature>
<dbReference type="GO" id="GO:0008453">
    <property type="term" value="F:alanine-glyoxylate transaminase activity"/>
    <property type="evidence" value="ECO:0007669"/>
    <property type="project" value="TreeGrafter"/>
</dbReference>
<name>A0A382Y384_9ZZZZ</name>
<comment type="cofactor">
    <cofactor evidence="1">
        <name>pyridoxal 5'-phosphate</name>
        <dbReference type="ChEBI" id="CHEBI:597326"/>
    </cofactor>
</comment>
<evidence type="ECO:0000256" key="1">
    <source>
        <dbReference type="ARBA" id="ARBA00001933"/>
    </source>
</evidence>
<sequence>MPDRILRAMDRPALDHRSPAFRTLANECFDGLRRIFKTERPVLVYPSDGHGAWEASLVNTCSPGETVLMAETGAFSDMWKNMAEALGLTVEYLPGDWRHGADPEAIHERLASDQNHKIKAVAIVH</sequence>
<evidence type="ECO:0000313" key="3">
    <source>
        <dbReference type="EMBL" id="SVD77499.1"/>
    </source>
</evidence>
<dbReference type="Gene3D" id="3.40.640.10">
    <property type="entry name" value="Type I PLP-dependent aspartate aminotransferase-like (Major domain)"/>
    <property type="match status" value="1"/>
</dbReference>
<dbReference type="InterPro" id="IPR015421">
    <property type="entry name" value="PyrdxlP-dep_Trfase_major"/>
</dbReference>
<protein>
    <submittedName>
        <fullName evidence="3">Uncharacterized protein</fullName>
    </submittedName>
</protein>
<dbReference type="PANTHER" id="PTHR21152:SF40">
    <property type="entry name" value="ALANINE--GLYOXYLATE AMINOTRANSFERASE"/>
    <property type="match status" value="1"/>
</dbReference>
<dbReference type="GO" id="GO:0019265">
    <property type="term" value="P:glycine biosynthetic process, by transamination of glyoxylate"/>
    <property type="evidence" value="ECO:0007669"/>
    <property type="project" value="TreeGrafter"/>
</dbReference>
<dbReference type="PANTHER" id="PTHR21152">
    <property type="entry name" value="AMINOTRANSFERASE CLASS V"/>
    <property type="match status" value="1"/>
</dbReference>
<accession>A0A382Y384</accession>
<organism evidence="3">
    <name type="scientific">marine metagenome</name>
    <dbReference type="NCBI Taxonomy" id="408172"/>
    <lineage>
        <taxon>unclassified sequences</taxon>
        <taxon>metagenomes</taxon>
        <taxon>ecological metagenomes</taxon>
    </lineage>
</organism>
<proteinExistence type="predicted"/>
<dbReference type="GO" id="GO:0005777">
    <property type="term" value="C:peroxisome"/>
    <property type="evidence" value="ECO:0007669"/>
    <property type="project" value="TreeGrafter"/>
</dbReference>
<reference evidence="3" key="1">
    <citation type="submission" date="2018-05" db="EMBL/GenBank/DDBJ databases">
        <authorList>
            <person name="Lanie J.A."/>
            <person name="Ng W.-L."/>
            <person name="Kazmierczak K.M."/>
            <person name="Andrzejewski T.M."/>
            <person name="Davidsen T.M."/>
            <person name="Wayne K.J."/>
            <person name="Tettelin H."/>
            <person name="Glass J.I."/>
            <person name="Rusch D."/>
            <person name="Podicherti R."/>
            <person name="Tsui H.-C.T."/>
            <person name="Winkler M.E."/>
        </authorList>
    </citation>
    <scope>NUCLEOTIDE SEQUENCE</scope>
</reference>
<dbReference type="SUPFAM" id="SSF53383">
    <property type="entry name" value="PLP-dependent transferases"/>
    <property type="match status" value="1"/>
</dbReference>
<evidence type="ECO:0000256" key="2">
    <source>
        <dbReference type="ARBA" id="ARBA00022898"/>
    </source>
</evidence>
<dbReference type="EMBL" id="UINC01172427">
    <property type="protein sequence ID" value="SVD77499.1"/>
    <property type="molecule type" value="Genomic_DNA"/>
</dbReference>
<dbReference type="InterPro" id="IPR015424">
    <property type="entry name" value="PyrdxlP-dep_Trfase"/>
</dbReference>